<evidence type="ECO:0000256" key="1">
    <source>
        <dbReference type="ARBA" id="ARBA00007274"/>
    </source>
</evidence>
<evidence type="ECO:0000256" key="3">
    <source>
        <dbReference type="ARBA" id="ARBA00022737"/>
    </source>
</evidence>
<dbReference type="EMBL" id="CP134878">
    <property type="protein sequence ID" value="WNM20237.1"/>
    <property type="molecule type" value="Genomic_DNA"/>
</dbReference>
<dbReference type="SUPFAM" id="SSF51161">
    <property type="entry name" value="Trimeric LpxA-like enzymes"/>
    <property type="match status" value="1"/>
</dbReference>
<comment type="similarity">
    <text evidence="1">Belongs to the transferase hexapeptide repeat family.</text>
</comment>
<organism evidence="9 10">
    <name type="scientific">Flavobacterium capsici</name>
    <dbReference type="NCBI Taxonomy" id="3075618"/>
    <lineage>
        <taxon>Bacteria</taxon>
        <taxon>Pseudomonadati</taxon>
        <taxon>Bacteroidota</taxon>
        <taxon>Flavobacteriia</taxon>
        <taxon>Flavobacteriales</taxon>
        <taxon>Flavobacteriaceae</taxon>
        <taxon>Flavobacterium</taxon>
    </lineage>
</organism>
<feature type="binding site" evidence="6">
    <location>
        <position position="138"/>
    </location>
    <ligand>
        <name>acetyl-CoA</name>
        <dbReference type="ChEBI" id="CHEBI:57288"/>
    </ligand>
</feature>
<feature type="binding site" evidence="6">
    <location>
        <begin position="11"/>
        <end position="13"/>
    </location>
    <ligand>
        <name>substrate</name>
    </ligand>
</feature>
<feature type="active site" description="Proton acceptor" evidence="5">
    <location>
        <position position="129"/>
    </location>
</feature>
<dbReference type="Pfam" id="PF00132">
    <property type="entry name" value="Hexapep"/>
    <property type="match status" value="2"/>
</dbReference>
<dbReference type="InterPro" id="IPR018357">
    <property type="entry name" value="Hexapep_transf_CS"/>
</dbReference>
<dbReference type="InterPro" id="IPR041561">
    <property type="entry name" value="PglD_N"/>
</dbReference>
<feature type="domain" description="PglD N-terminal" evidence="7">
    <location>
        <begin position="4"/>
        <end position="77"/>
    </location>
</feature>
<reference evidence="9 10" key="1">
    <citation type="submission" date="2023-09" db="EMBL/GenBank/DDBJ databases">
        <title>Flavobacterium sp. a novel bacteria isolate from Pepper rhizosphere.</title>
        <authorList>
            <person name="Peng Y."/>
            <person name="Lee J."/>
        </authorList>
    </citation>
    <scope>NUCLEOTIDE SEQUENCE [LARGE SCALE GENOMIC DNA]</scope>
    <source>
        <strain evidence="8">PMR2A8</strain>
        <strain evidence="9 10">PMTSA4</strain>
    </source>
</reference>
<name>A0AA96J4B6_9FLAO</name>
<evidence type="ECO:0000256" key="5">
    <source>
        <dbReference type="PIRSR" id="PIRSR620019-1"/>
    </source>
</evidence>
<evidence type="ECO:0000256" key="4">
    <source>
        <dbReference type="ARBA" id="ARBA00023315"/>
    </source>
</evidence>
<dbReference type="RefSeq" id="WP_313325521.1">
    <property type="nucleotide sequence ID" value="NZ_CP134878.1"/>
</dbReference>
<feature type="site" description="Increases basicity of active site His" evidence="5">
    <location>
        <position position="130"/>
    </location>
</feature>
<dbReference type="PROSITE" id="PS00101">
    <property type="entry name" value="HEXAPEP_TRANSFERASES"/>
    <property type="match status" value="1"/>
</dbReference>
<dbReference type="PANTHER" id="PTHR43300:SF7">
    <property type="entry name" value="UDP-N-ACETYLBACILLOSAMINE N-ACETYLTRANSFERASE"/>
    <property type="match status" value="1"/>
</dbReference>
<dbReference type="InterPro" id="IPR001451">
    <property type="entry name" value="Hexapep"/>
</dbReference>
<dbReference type="InterPro" id="IPR050179">
    <property type="entry name" value="Trans_hexapeptide_repeat"/>
</dbReference>
<keyword evidence="3" id="KW-0677">Repeat</keyword>
<feature type="binding site" evidence="6">
    <location>
        <begin position="33"/>
        <end position="34"/>
    </location>
    <ligand>
        <name>substrate</name>
    </ligand>
</feature>
<dbReference type="Gene3D" id="3.40.50.20">
    <property type="match status" value="1"/>
</dbReference>
<dbReference type="Pfam" id="PF17836">
    <property type="entry name" value="PglD_N"/>
    <property type="match status" value="1"/>
</dbReference>
<accession>A0AA96J4B6</accession>
<gene>
    <name evidence="9" type="ORF">RN605_13205</name>
    <name evidence="8" type="ORF">RN608_06035</name>
</gene>
<sequence>MENNITLYGASGHGKVIVDLVMACDFNIKAIIDDSPKVELLLGHLVTKTKDAKEDSLGNTIISIGNNKVRKRLSQMLKTDFATAIHPSATVSPFATIEEGTVVMAGAVINPEANIGKHCIINTNATIEHDANIEDFVHICPGVALAGNVSVGEGTQVGIGTSVIQGIKIGKWVTIGAGAVIINDIPDYAVVVGNPGKIIKYKQEND</sequence>
<proteinExistence type="inferred from homology"/>
<evidence type="ECO:0000259" key="7">
    <source>
        <dbReference type="Pfam" id="PF17836"/>
    </source>
</evidence>
<accession>A0AA96F089</accession>
<evidence type="ECO:0000313" key="8">
    <source>
        <dbReference type="EMBL" id="WNM20237.1"/>
    </source>
</evidence>
<dbReference type="Gene3D" id="2.160.10.10">
    <property type="entry name" value="Hexapeptide repeat proteins"/>
    <property type="match status" value="1"/>
</dbReference>
<dbReference type="PANTHER" id="PTHR43300">
    <property type="entry name" value="ACETYLTRANSFERASE"/>
    <property type="match status" value="1"/>
</dbReference>
<dbReference type="CDD" id="cd03360">
    <property type="entry name" value="LbH_AT_putative"/>
    <property type="match status" value="1"/>
</dbReference>
<dbReference type="AlphaFoldDB" id="A0AA96J4B6"/>
<dbReference type="NCBIfam" id="TIGR03570">
    <property type="entry name" value="NeuD_NnaD"/>
    <property type="match status" value="1"/>
</dbReference>
<feature type="binding site" evidence="6">
    <location>
        <position position="65"/>
    </location>
    <ligand>
        <name>substrate</name>
    </ligand>
</feature>
<evidence type="ECO:0000256" key="6">
    <source>
        <dbReference type="PIRSR" id="PIRSR620019-2"/>
    </source>
</evidence>
<evidence type="ECO:0000313" key="10">
    <source>
        <dbReference type="Proteomes" id="UP001304515"/>
    </source>
</evidence>
<keyword evidence="10" id="KW-1185">Reference proteome</keyword>
<dbReference type="Proteomes" id="UP001304515">
    <property type="component" value="Chromosome"/>
</dbReference>
<dbReference type="GO" id="GO:0016746">
    <property type="term" value="F:acyltransferase activity"/>
    <property type="evidence" value="ECO:0007669"/>
    <property type="project" value="UniProtKB-KW"/>
</dbReference>
<dbReference type="EMBL" id="CP134890">
    <property type="protein sequence ID" value="WNM21627.1"/>
    <property type="molecule type" value="Genomic_DNA"/>
</dbReference>
<evidence type="ECO:0000313" key="9">
    <source>
        <dbReference type="EMBL" id="WNM21627.1"/>
    </source>
</evidence>
<dbReference type="InterPro" id="IPR011004">
    <property type="entry name" value="Trimer_LpxA-like_sf"/>
</dbReference>
<feature type="binding site" evidence="6">
    <location>
        <position position="159"/>
    </location>
    <ligand>
        <name>acetyl-CoA</name>
        <dbReference type="ChEBI" id="CHEBI:57288"/>
    </ligand>
</feature>
<protein>
    <submittedName>
        <fullName evidence="9">Acetyltransferase</fullName>
    </submittedName>
</protein>
<evidence type="ECO:0000256" key="2">
    <source>
        <dbReference type="ARBA" id="ARBA00022679"/>
    </source>
</evidence>
<keyword evidence="4" id="KW-0012">Acyltransferase</keyword>
<dbReference type="KEGG" id="fcj:RN605_13205"/>
<dbReference type="InterPro" id="IPR020019">
    <property type="entry name" value="AcTrfase_PglD-like"/>
</dbReference>
<keyword evidence="2" id="KW-0808">Transferase</keyword>